<dbReference type="InterPro" id="IPR003107">
    <property type="entry name" value="HAT"/>
</dbReference>
<keyword evidence="3" id="KW-0539">Nucleus</keyword>
<keyword evidence="5" id="KW-1185">Reference proteome</keyword>
<protein>
    <recommendedName>
        <fullName evidence="6">Suppressor of forked domain-containing protein</fullName>
    </recommendedName>
</protein>
<dbReference type="SMART" id="SM00386">
    <property type="entry name" value="HAT"/>
    <property type="match status" value="2"/>
</dbReference>
<dbReference type="InterPro" id="IPR011990">
    <property type="entry name" value="TPR-like_helical_dom_sf"/>
</dbReference>
<comment type="subcellular location">
    <subcellularLocation>
        <location evidence="1">Nucleus</location>
    </subcellularLocation>
</comment>
<dbReference type="GO" id="GO:0071013">
    <property type="term" value="C:catalytic step 2 spliceosome"/>
    <property type="evidence" value="ECO:0007669"/>
    <property type="project" value="TreeGrafter"/>
</dbReference>
<dbReference type="HOGENOM" id="CLU_1606019_0_0_1"/>
<reference evidence="5" key="2">
    <citation type="submission" date="2010-04" db="EMBL/GenBank/DDBJ databases">
        <authorList>
            <person name="Buell R."/>
            <person name="Hamilton J."/>
            <person name="Hostetler J."/>
        </authorList>
    </citation>
    <scope>NUCLEOTIDE SEQUENCE [LARGE SCALE GENOMIC DNA]</scope>
    <source>
        <strain evidence="5">DAOM:BR144</strain>
    </source>
</reference>
<organism evidence="4 5">
    <name type="scientific">Globisporangium ultimum (strain ATCC 200006 / CBS 805.95 / DAOM BR144)</name>
    <name type="common">Pythium ultimum</name>
    <dbReference type="NCBI Taxonomy" id="431595"/>
    <lineage>
        <taxon>Eukaryota</taxon>
        <taxon>Sar</taxon>
        <taxon>Stramenopiles</taxon>
        <taxon>Oomycota</taxon>
        <taxon>Peronosporomycetes</taxon>
        <taxon>Pythiales</taxon>
        <taxon>Pythiaceae</taxon>
        <taxon>Globisporangium</taxon>
    </lineage>
</organism>
<evidence type="ECO:0000313" key="5">
    <source>
        <dbReference type="Proteomes" id="UP000019132"/>
    </source>
</evidence>
<accession>K3WGA6</accession>
<dbReference type="STRING" id="431595.K3WGA6"/>
<dbReference type="GO" id="GO:0006396">
    <property type="term" value="P:RNA processing"/>
    <property type="evidence" value="ECO:0007669"/>
    <property type="project" value="InterPro"/>
</dbReference>
<evidence type="ECO:0000256" key="3">
    <source>
        <dbReference type="ARBA" id="ARBA00023242"/>
    </source>
</evidence>
<dbReference type="EnsemblProtists" id="PYU1_T003997">
    <property type="protein sequence ID" value="PYU1_T003997"/>
    <property type="gene ID" value="PYU1_G003987"/>
</dbReference>
<dbReference type="VEuPathDB" id="FungiDB:PYU1_G003987"/>
<evidence type="ECO:0000313" key="4">
    <source>
        <dbReference type="EnsemblProtists" id="PYU1_T003997"/>
    </source>
</evidence>
<dbReference type="PANTHER" id="PTHR13471:SF0">
    <property type="entry name" value="NUCLEAR EXOSOME REGULATOR NRDE2"/>
    <property type="match status" value="1"/>
</dbReference>
<dbReference type="PANTHER" id="PTHR13471">
    <property type="entry name" value="TETRATRICOPEPTIDE-LIKE HELICAL"/>
    <property type="match status" value="1"/>
</dbReference>
<name>K3WGA6_GLOUD</name>
<dbReference type="InterPro" id="IPR013633">
    <property type="entry name" value="NRDE-2"/>
</dbReference>
<evidence type="ECO:0000256" key="1">
    <source>
        <dbReference type="ARBA" id="ARBA00004123"/>
    </source>
</evidence>
<dbReference type="GO" id="GO:1902369">
    <property type="term" value="P:negative regulation of RNA catabolic process"/>
    <property type="evidence" value="ECO:0007669"/>
    <property type="project" value="TreeGrafter"/>
</dbReference>
<reference evidence="4" key="3">
    <citation type="submission" date="2015-02" db="UniProtKB">
        <authorList>
            <consortium name="EnsemblProtists"/>
        </authorList>
    </citation>
    <scope>IDENTIFICATION</scope>
    <source>
        <strain evidence="4">DAOM BR144</strain>
    </source>
</reference>
<dbReference type="Gene3D" id="1.25.40.10">
    <property type="entry name" value="Tetratricopeptide repeat domain"/>
    <property type="match status" value="1"/>
</dbReference>
<reference evidence="5" key="1">
    <citation type="journal article" date="2010" name="Genome Biol.">
        <title>Genome sequence of the necrotrophic plant pathogen Pythium ultimum reveals original pathogenicity mechanisms and effector repertoire.</title>
        <authorList>
            <person name="Levesque C.A."/>
            <person name="Brouwer H."/>
            <person name="Cano L."/>
            <person name="Hamilton J.P."/>
            <person name="Holt C."/>
            <person name="Huitema E."/>
            <person name="Raffaele S."/>
            <person name="Robideau G.P."/>
            <person name="Thines M."/>
            <person name="Win J."/>
            <person name="Zerillo M.M."/>
            <person name="Beakes G.W."/>
            <person name="Boore J.L."/>
            <person name="Busam D."/>
            <person name="Dumas B."/>
            <person name="Ferriera S."/>
            <person name="Fuerstenberg S.I."/>
            <person name="Gachon C.M."/>
            <person name="Gaulin E."/>
            <person name="Govers F."/>
            <person name="Grenville-Briggs L."/>
            <person name="Horner N."/>
            <person name="Hostetler J."/>
            <person name="Jiang R.H."/>
            <person name="Johnson J."/>
            <person name="Krajaejun T."/>
            <person name="Lin H."/>
            <person name="Meijer H.J."/>
            <person name="Moore B."/>
            <person name="Morris P."/>
            <person name="Phuntmart V."/>
            <person name="Puiu D."/>
            <person name="Shetty J."/>
            <person name="Stajich J.E."/>
            <person name="Tripathy S."/>
            <person name="Wawra S."/>
            <person name="van West P."/>
            <person name="Whitty B.R."/>
            <person name="Coutinho P.M."/>
            <person name="Henrissat B."/>
            <person name="Martin F."/>
            <person name="Thomas P.D."/>
            <person name="Tyler B.M."/>
            <person name="De Vries R.P."/>
            <person name="Kamoun S."/>
            <person name="Yandell M."/>
            <person name="Tisserat N."/>
            <person name="Buell C.R."/>
        </authorList>
    </citation>
    <scope>NUCLEOTIDE SEQUENCE</scope>
    <source>
        <strain evidence="5">DAOM:BR144</strain>
    </source>
</reference>
<sequence length="166" mass="19633">MSQSLRQYFYRVKRHWQRHFDSPVLVEWLFALLCEFCRLERSTIKSTNQHEGSAENTNIQTCCLFHKLGSNPTGVDRIRRLFQEMVDSIRTQGNALCWRLCLRFEVALGKIDAARKIFYRGLAKCPWSKALYLDGIRVLRPYLSEEECKELIEFMAAKELHVREDI</sequence>
<dbReference type="Proteomes" id="UP000019132">
    <property type="component" value="Unassembled WGS sequence"/>
</dbReference>
<evidence type="ECO:0000256" key="2">
    <source>
        <dbReference type="ARBA" id="ARBA00009265"/>
    </source>
</evidence>
<proteinExistence type="inferred from homology"/>
<dbReference type="EMBL" id="GL376567">
    <property type="status" value="NOT_ANNOTATED_CDS"/>
    <property type="molecule type" value="Genomic_DNA"/>
</dbReference>
<dbReference type="InParanoid" id="K3WGA6"/>
<dbReference type="GO" id="GO:0031048">
    <property type="term" value="P:regulatory ncRNA-mediated heterochromatin formation"/>
    <property type="evidence" value="ECO:0007669"/>
    <property type="project" value="TreeGrafter"/>
</dbReference>
<comment type="similarity">
    <text evidence="2">Belongs to the NRDE2 family.</text>
</comment>
<dbReference type="eggNOG" id="KOG1972">
    <property type="taxonomic scope" value="Eukaryota"/>
</dbReference>
<evidence type="ECO:0008006" key="6">
    <source>
        <dbReference type="Google" id="ProtNLM"/>
    </source>
</evidence>
<dbReference type="AlphaFoldDB" id="K3WGA6"/>